<feature type="transmembrane region" description="Helical" evidence="1">
    <location>
        <begin position="6"/>
        <end position="24"/>
    </location>
</feature>
<organism evidence="2 3">
    <name type="scientific">Caproicibacter fermentans</name>
    <dbReference type="NCBI Taxonomy" id="2576756"/>
    <lineage>
        <taxon>Bacteria</taxon>
        <taxon>Bacillati</taxon>
        <taxon>Bacillota</taxon>
        <taxon>Clostridia</taxon>
        <taxon>Eubacteriales</taxon>
        <taxon>Acutalibacteraceae</taxon>
        <taxon>Caproicibacter</taxon>
    </lineage>
</organism>
<feature type="transmembrane region" description="Helical" evidence="1">
    <location>
        <begin position="105"/>
        <end position="126"/>
    </location>
</feature>
<evidence type="ECO:0008006" key="4">
    <source>
        <dbReference type="Google" id="ProtNLM"/>
    </source>
</evidence>
<keyword evidence="3" id="KW-1185">Reference proteome</keyword>
<reference evidence="2 3" key="1">
    <citation type="submission" date="2019-09" db="EMBL/GenBank/DDBJ databases">
        <title>Genome sequence of Clostridium sp. EA1.</title>
        <authorList>
            <person name="Poehlein A."/>
            <person name="Bengelsdorf F.R."/>
            <person name="Daniel R."/>
        </authorList>
    </citation>
    <scope>NUCLEOTIDE SEQUENCE [LARGE SCALE GENOMIC DNA]</scope>
    <source>
        <strain evidence="2 3">EA1</strain>
    </source>
</reference>
<gene>
    <name evidence="2" type="ORF">CAFE_11320</name>
</gene>
<feature type="transmembrane region" description="Helical" evidence="1">
    <location>
        <begin position="251"/>
        <end position="268"/>
    </location>
</feature>
<dbReference type="AlphaFoldDB" id="A0A6N8HYN6"/>
<keyword evidence="1" id="KW-0472">Membrane</keyword>
<name>A0A6N8HYN6_9FIRM</name>
<keyword evidence="1" id="KW-0812">Transmembrane</keyword>
<dbReference type="Proteomes" id="UP000469440">
    <property type="component" value="Unassembled WGS sequence"/>
</dbReference>
<protein>
    <recommendedName>
        <fullName evidence="4">Flp pilus assembly protein TadB</fullName>
    </recommendedName>
</protein>
<proteinExistence type="predicted"/>
<dbReference type="EMBL" id="VWXL01000029">
    <property type="protein sequence ID" value="MVB10443.1"/>
    <property type="molecule type" value="Genomic_DNA"/>
</dbReference>
<evidence type="ECO:0000313" key="2">
    <source>
        <dbReference type="EMBL" id="MVB10443.1"/>
    </source>
</evidence>
<comment type="caution">
    <text evidence="2">The sequence shown here is derived from an EMBL/GenBank/DDBJ whole genome shotgun (WGS) entry which is preliminary data.</text>
</comment>
<dbReference type="OrthoDB" id="9780661at2"/>
<evidence type="ECO:0000313" key="3">
    <source>
        <dbReference type="Proteomes" id="UP000469440"/>
    </source>
</evidence>
<feature type="transmembrane region" description="Helical" evidence="1">
    <location>
        <begin position="280"/>
        <end position="301"/>
    </location>
</feature>
<evidence type="ECO:0000256" key="1">
    <source>
        <dbReference type="SAM" id="Phobius"/>
    </source>
</evidence>
<dbReference type="RefSeq" id="WP_156990062.1">
    <property type="nucleotide sequence ID" value="NZ_VWXL01000029.1"/>
</dbReference>
<keyword evidence="1" id="KW-1133">Transmembrane helix</keyword>
<accession>A0A6N8HYN6</accession>
<sequence>MIFYIASFFAMIAGIFVVFQIQPAECIKAIKTSFEKLNRNRKTTLKQQIKQLKKKEPRGIVRILRESRSILEVTHRTDRLPVYTFSSILLFFCGCVISLLLQNYFLLPVLAVGSALIPWLVILATASKFKRQLNSELETALGMITTSYLRCDNILVAVRENIPELQFPVKEVFEKFSVQASLISSDIPALLEEMKKNIDNDTFKDWIDQLILCQGNRTLKSTLQPIVTRFSEVREVSGDLDSLLYEPLKEFVAMAALTILNYPLFRAISMEWYNTLMYTFWGQIIMTVTFVVLFVSLTAVIKNTRAVEYKR</sequence>
<feature type="transmembrane region" description="Helical" evidence="1">
    <location>
        <begin position="80"/>
        <end position="99"/>
    </location>
</feature>